<gene>
    <name evidence="2" type="ORF">KP78_25150</name>
</gene>
<name>A0A0C2VKJ0_9BACL</name>
<proteinExistence type="predicted"/>
<evidence type="ECO:0000256" key="1">
    <source>
        <dbReference type="SAM" id="Phobius"/>
    </source>
</evidence>
<evidence type="ECO:0000313" key="3">
    <source>
        <dbReference type="Proteomes" id="UP000031938"/>
    </source>
</evidence>
<feature type="transmembrane region" description="Helical" evidence="1">
    <location>
        <begin position="68"/>
        <end position="85"/>
    </location>
</feature>
<dbReference type="STRING" id="889306.KP78_25150"/>
<dbReference type="EMBL" id="JXRP01000018">
    <property type="protein sequence ID" value="KIL44971.1"/>
    <property type="molecule type" value="Genomic_DNA"/>
</dbReference>
<keyword evidence="1" id="KW-0472">Membrane</keyword>
<dbReference type="Proteomes" id="UP000031938">
    <property type="component" value="Unassembled WGS sequence"/>
</dbReference>
<feature type="transmembrane region" description="Helical" evidence="1">
    <location>
        <begin position="6"/>
        <end position="30"/>
    </location>
</feature>
<reference evidence="2 3" key="1">
    <citation type="submission" date="2015-01" db="EMBL/GenBank/DDBJ databases">
        <title>Genome sequencing of Jeotgalibacillus soli.</title>
        <authorList>
            <person name="Goh K.M."/>
            <person name="Chan K.-G."/>
            <person name="Yaakop A.S."/>
            <person name="Ee R."/>
            <person name="Gan H.M."/>
            <person name="Chan C.S."/>
        </authorList>
    </citation>
    <scope>NUCLEOTIDE SEQUENCE [LARGE SCALE GENOMIC DNA]</scope>
    <source>
        <strain evidence="2 3">P9</strain>
    </source>
</reference>
<keyword evidence="1" id="KW-0812">Transmembrane</keyword>
<protein>
    <recommendedName>
        <fullName evidence="4">YesK-like protein</fullName>
    </recommendedName>
</protein>
<dbReference type="RefSeq" id="WP_041089209.1">
    <property type="nucleotide sequence ID" value="NZ_JXRP01000018.1"/>
</dbReference>
<comment type="caution">
    <text evidence="2">The sequence shown here is derived from an EMBL/GenBank/DDBJ whole genome shotgun (WGS) entry which is preliminary data.</text>
</comment>
<organism evidence="2 3">
    <name type="scientific">Jeotgalibacillus soli</name>
    <dbReference type="NCBI Taxonomy" id="889306"/>
    <lineage>
        <taxon>Bacteria</taxon>
        <taxon>Bacillati</taxon>
        <taxon>Bacillota</taxon>
        <taxon>Bacilli</taxon>
        <taxon>Bacillales</taxon>
        <taxon>Caryophanaceae</taxon>
        <taxon>Jeotgalibacillus</taxon>
    </lineage>
</organism>
<dbReference type="OrthoDB" id="9987723at2"/>
<dbReference type="PATRIC" id="fig|889306.3.peg.2528"/>
<sequence>MNGMWITGLIFIIFIMFVVAFGVLTIVHYYIKKRLFPIVRPYMAIVLGLLTGLFILLMTGLWSSGLAYSFSLAGILVSFLAYWTSNKLYQAPVE</sequence>
<dbReference type="AlphaFoldDB" id="A0A0C2VKJ0"/>
<evidence type="ECO:0008006" key="4">
    <source>
        <dbReference type="Google" id="ProtNLM"/>
    </source>
</evidence>
<accession>A0A0C2VKJ0</accession>
<evidence type="ECO:0000313" key="2">
    <source>
        <dbReference type="EMBL" id="KIL44971.1"/>
    </source>
</evidence>
<keyword evidence="1" id="KW-1133">Transmembrane helix</keyword>
<feature type="transmembrane region" description="Helical" evidence="1">
    <location>
        <begin position="42"/>
        <end position="62"/>
    </location>
</feature>
<keyword evidence="3" id="KW-1185">Reference proteome</keyword>